<protein>
    <recommendedName>
        <fullName evidence="6">JAB domain-containing protein</fullName>
    </recommendedName>
</protein>
<dbReference type="Pfam" id="PF14464">
    <property type="entry name" value="Prok-JAB"/>
    <property type="match status" value="1"/>
</dbReference>
<keyword evidence="3" id="KW-0378">Hydrolase</keyword>
<evidence type="ECO:0000256" key="4">
    <source>
        <dbReference type="ARBA" id="ARBA00022833"/>
    </source>
</evidence>
<organism evidence="7 8">
    <name type="scientific">Candidatus Abzuiibacterium crystallinum</name>
    <dbReference type="NCBI Taxonomy" id="1974748"/>
    <lineage>
        <taxon>Bacteria</taxon>
        <taxon>Pseudomonadati</taxon>
        <taxon>Candidatus Omnitrophota</taxon>
        <taxon>Candidatus Abzuiibacterium</taxon>
    </lineage>
</organism>
<keyword evidence="2" id="KW-0479">Metal-binding</keyword>
<dbReference type="PANTHER" id="PTHR34858:SF1">
    <property type="entry name" value="CYSO-CYSTEINE PEPTIDASE"/>
    <property type="match status" value="1"/>
</dbReference>
<feature type="domain" description="JAB" evidence="6">
    <location>
        <begin position="7"/>
        <end position="126"/>
    </location>
</feature>
<dbReference type="InterPro" id="IPR051929">
    <property type="entry name" value="VirAsm_ModProt"/>
</dbReference>
<dbReference type="GO" id="GO:0008235">
    <property type="term" value="F:metalloexopeptidase activity"/>
    <property type="evidence" value="ECO:0007669"/>
    <property type="project" value="TreeGrafter"/>
</dbReference>
<dbReference type="EMBL" id="PCVY01000062">
    <property type="protein sequence ID" value="PIQ85744.1"/>
    <property type="molecule type" value="Genomic_DNA"/>
</dbReference>
<evidence type="ECO:0000256" key="5">
    <source>
        <dbReference type="ARBA" id="ARBA00023049"/>
    </source>
</evidence>
<comment type="caution">
    <text evidence="7">The sequence shown here is derived from an EMBL/GenBank/DDBJ whole genome shotgun (WGS) entry which is preliminary data.</text>
</comment>
<evidence type="ECO:0000313" key="7">
    <source>
        <dbReference type="EMBL" id="PIQ85744.1"/>
    </source>
</evidence>
<dbReference type="Proteomes" id="UP000230859">
    <property type="component" value="Unassembled WGS sequence"/>
</dbReference>
<reference evidence="7 8" key="1">
    <citation type="submission" date="2017-09" db="EMBL/GenBank/DDBJ databases">
        <title>Depth-based differentiation of microbial function through sediment-hosted aquifers and enrichment of novel symbionts in the deep terrestrial subsurface.</title>
        <authorList>
            <person name="Probst A.J."/>
            <person name="Ladd B."/>
            <person name="Jarett J.K."/>
            <person name="Geller-Mcgrath D.E."/>
            <person name="Sieber C.M."/>
            <person name="Emerson J.B."/>
            <person name="Anantharaman K."/>
            <person name="Thomas B.C."/>
            <person name="Malmstrom R."/>
            <person name="Stieglmeier M."/>
            <person name="Klingl A."/>
            <person name="Woyke T."/>
            <person name="Ryan C.M."/>
            <person name="Banfield J.F."/>
        </authorList>
    </citation>
    <scope>NUCLEOTIDE SEQUENCE [LARGE SCALE GENOMIC DNA]</scope>
    <source>
        <strain evidence="7">CG11_big_fil_rev_8_21_14_0_20_45_26</strain>
    </source>
</reference>
<dbReference type="PANTHER" id="PTHR34858">
    <property type="entry name" value="CYSO-CYSTEINE PEPTIDASE"/>
    <property type="match status" value="1"/>
</dbReference>
<evidence type="ECO:0000259" key="6">
    <source>
        <dbReference type="Pfam" id="PF14464"/>
    </source>
</evidence>
<keyword evidence="4" id="KW-0862">Zinc</keyword>
<evidence type="ECO:0000256" key="2">
    <source>
        <dbReference type="ARBA" id="ARBA00022723"/>
    </source>
</evidence>
<evidence type="ECO:0000256" key="1">
    <source>
        <dbReference type="ARBA" id="ARBA00022670"/>
    </source>
</evidence>
<dbReference type="SUPFAM" id="SSF102712">
    <property type="entry name" value="JAB1/MPN domain"/>
    <property type="match status" value="1"/>
</dbReference>
<evidence type="ECO:0000313" key="8">
    <source>
        <dbReference type="Proteomes" id="UP000230859"/>
    </source>
</evidence>
<dbReference type="Gene3D" id="3.40.140.10">
    <property type="entry name" value="Cytidine Deaminase, domain 2"/>
    <property type="match status" value="1"/>
</dbReference>
<dbReference type="AlphaFoldDB" id="A0A2H0LPY5"/>
<gene>
    <name evidence="7" type="ORF">COV74_07550</name>
</gene>
<sequence>MYEVRIPKRIIDAIYRHAVAEFPHECCGVIVGPKIGVGTQSKGSDPNFDLEMALPCRNLQNEMHSKDPRHFPRTSEEAYFLDPKDMLNIQKICREKSHALKVIYHSHVNVGAYFSAEDKKQALFEGNPIYPNVNFMVVDVTNQQALGAKFFTWNAAQKDFVEVPWTMG</sequence>
<keyword evidence="1" id="KW-0645">Protease</keyword>
<dbReference type="GO" id="GO:0006508">
    <property type="term" value="P:proteolysis"/>
    <property type="evidence" value="ECO:0007669"/>
    <property type="project" value="UniProtKB-KW"/>
</dbReference>
<name>A0A2H0LPY5_9BACT</name>
<keyword evidence="5" id="KW-0482">Metalloprotease</keyword>
<dbReference type="InterPro" id="IPR028090">
    <property type="entry name" value="JAB_dom_prok"/>
</dbReference>
<dbReference type="GO" id="GO:0008270">
    <property type="term" value="F:zinc ion binding"/>
    <property type="evidence" value="ECO:0007669"/>
    <property type="project" value="TreeGrafter"/>
</dbReference>
<proteinExistence type="predicted"/>
<dbReference type="CDD" id="cd08070">
    <property type="entry name" value="MPN_like"/>
    <property type="match status" value="1"/>
</dbReference>
<accession>A0A2H0LPY5</accession>
<evidence type="ECO:0000256" key="3">
    <source>
        <dbReference type="ARBA" id="ARBA00022801"/>
    </source>
</evidence>